<reference evidence="2 3" key="1">
    <citation type="journal article" date="2014" name="Genome Announc.">
        <title>Draft Genome Sequences of Two Vibrionaceae Species, Vibrio ponticus C121 and Photobacterium aphoticum C119, Isolated as Coral Reef Microbiota.</title>
        <authorList>
            <person name="Al-saari N."/>
            <person name="Meirelles P.M."/>
            <person name="Mino S."/>
            <person name="Suda W."/>
            <person name="Oshima K."/>
            <person name="Hattori M."/>
            <person name="Ohkuma M."/>
            <person name="Thompson F.L."/>
            <person name="Gomez-Gil B."/>
            <person name="Sawabe T."/>
            <person name="Sawabe T."/>
        </authorList>
    </citation>
    <scope>NUCLEOTIDE SEQUENCE [LARGE SCALE GENOMIC DNA]</scope>
    <source>
        <strain evidence="2 3">JCM 19237</strain>
    </source>
</reference>
<accession>A0A090QSZ8</accession>
<feature type="transmembrane region" description="Helical" evidence="1">
    <location>
        <begin position="28"/>
        <end position="46"/>
    </location>
</feature>
<dbReference type="STRING" id="754436.JCM19237_1970"/>
<keyword evidence="1" id="KW-0472">Membrane</keyword>
<name>A0A090QSZ8_9GAMM</name>
<evidence type="ECO:0000313" key="2">
    <source>
        <dbReference type="EMBL" id="GAL06325.1"/>
    </source>
</evidence>
<proteinExistence type="predicted"/>
<dbReference type="EMBL" id="BBMN01000010">
    <property type="protein sequence ID" value="GAL06325.1"/>
    <property type="molecule type" value="Genomic_DNA"/>
</dbReference>
<dbReference type="Proteomes" id="UP000029227">
    <property type="component" value="Unassembled WGS sequence"/>
</dbReference>
<comment type="caution">
    <text evidence="2">The sequence shown here is derived from an EMBL/GenBank/DDBJ whole genome shotgun (WGS) entry which is preliminary data.</text>
</comment>
<dbReference type="eggNOG" id="ENOG5031Q5Z">
    <property type="taxonomic scope" value="Bacteria"/>
</dbReference>
<organism evidence="2 3">
    <name type="scientific">Photobacterium aphoticum</name>
    <dbReference type="NCBI Taxonomy" id="754436"/>
    <lineage>
        <taxon>Bacteria</taxon>
        <taxon>Pseudomonadati</taxon>
        <taxon>Pseudomonadota</taxon>
        <taxon>Gammaproteobacteria</taxon>
        <taxon>Vibrionales</taxon>
        <taxon>Vibrionaceae</taxon>
        <taxon>Photobacterium</taxon>
    </lineage>
</organism>
<protein>
    <submittedName>
        <fullName evidence="2">Uncharacterized protein</fullName>
    </submittedName>
</protein>
<dbReference type="AlphaFoldDB" id="A0A090QSZ8"/>
<evidence type="ECO:0000256" key="1">
    <source>
        <dbReference type="SAM" id="Phobius"/>
    </source>
</evidence>
<keyword evidence="1" id="KW-0812">Transmembrane</keyword>
<evidence type="ECO:0000313" key="3">
    <source>
        <dbReference type="Proteomes" id="UP000029227"/>
    </source>
</evidence>
<keyword evidence="1" id="KW-1133">Transmembrane helix</keyword>
<sequence>MKAVFISVLFCTLLVAIPSLLFNFGDWVLIALQTGVAAFLGLLIGIEIERETYRYPHLWQGIAGLMAGALFGFCLTPSLVFVVCGGLLGGVLGMTAHWWVKFAPLP</sequence>
<gene>
    <name evidence="2" type="ORF">JCM19237_1970</name>
</gene>